<evidence type="ECO:0000313" key="3">
    <source>
        <dbReference type="Proteomes" id="UP001565236"/>
    </source>
</evidence>
<reference evidence="2 3" key="1">
    <citation type="submission" date="2024-03" db="EMBL/GenBank/DDBJ databases">
        <title>Mouse gut bacterial collection (mGBC) of GemPharmatech.</title>
        <authorList>
            <person name="He Y."/>
            <person name="Dong L."/>
            <person name="Wu D."/>
            <person name="Gao X."/>
            <person name="Lin Z."/>
        </authorList>
    </citation>
    <scope>NUCLEOTIDE SEQUENCE [LARGE SCALE GENOMIC DNA]</scope>
    <source>
        <strain evidence="2 3">15-30</strain>
    </source>
</reference>
<keyword evidence="1" id="KW-0812">Transmembrane</keyword>
<name>A0ABV4DRN1_9LACO</name>
<proteinExistence type="predicted"/>
<gene>
    <name evidence="2" type="ORF">AALT52_09670</name>
</gene>
<dbReference type="EMBL" id="JBCLUF010000047">
    <property type="protein sequence ID" value="MEY8663130.1"/>
    <property type="molecule type" value="Genomic_DNA"/>
</dbReference>
<protein>
    <submittedName>
        <fullName evidence="2">Uncharacterized protein</fullName>
    </submittedName>
</protein>
<accession>A0ABV4DRN1</accession>
<dbReference type="Proteomes" id="UP001565236">
    <property type="component" value="Unassembled WGS sequence"/>
</dbReference>
<evidence type="ECO:0000256" key="1">
    <source>
        <dbReference type="SAM" id="Phobius"/>
    </source>
</evidence>
<keyword evidence="1" id="KW-1133">Transmembrane helix</keyword>
<comment type="caution">
    <text evidence="2">The sequence shown here is derived from an EMBL/GenBank/DDBJ whole genome shotgun (WGS) entry which is preliminary data.</text>
</comment>
<keyword evidence="1" id="KW-0472">Membrane</keyword>
<dbReference type="RefSeq" id="WP_280606256.1">
    <property type="nucleotide sequence ID" value="NZ_CP123639.1"/>
</dbReference>
<keyword evidence="3" id="KW-1185">Reference proteome</keyword>
<evidence type="ECO:0000313" key="2">
    <source>
        <dbReference type="EMBL" id="MEY8663130.1"/>
    </source>
</evidence>
<sequence>MSKKFKIKRPRRQKRLNLVAKAKSFRQEQQQKYEIVKKYFASETTLDKQEFAEKEQKFLIELLKLLAYIGVILALYFFLGR</sequence>
<organism evidence="2 3">
    <name type="scientific">Ligilactobacillus faecis</name>
    <dbReference type="NCBI Taxonomy" id="762833"/>
    <lineage>
        <taxon>Bacteria</taxon>
        <taxon>Bacillati</taxon>
        <taxon>Bacillota</taxon>
        <taxon>Bacilli</taxon>
        <taxon>Lactobacillales</taxon>
        <taxon>Lactobacillaceae</taxon>
        <taxon>Ligilactobacillus</taxon>
    </lineage>
</organism>
<feature type="transmembrane region" description="Helical" evidence="1">
    <location>
        <begin position="58"/>
        <end position="79"/>
    </location>
</feature>